<name>A0A8S4RDV4_9NEOP</name>
<gene>
    <name evidence="6" type="primary">jg20050</name>
    <name evidence="6" type="ORF">PAEG_LOCUS11871</name>
</gene>
<dbReference type="PANTHER" id="PTHR12298">
    <property type="entry name" value="PCDC2 PROGRAMMED CELL DEATH PROTEIN 2 -RELATED"/>
    <property type="match status" value="1"/>
</dbReference>
<evidence type="ECO:0000256" key="2">
    <source>
        <dbReference type="ARBA" id="ARBA00022771"/>
    </source>
</evidence>
<dbReference type="AlphaFoldDB" id="A0A8S4RDV4"/>
<accession>A0A8S4RDV4</accession>
<organism evidence="6 7">
    <name type="scientific">Pararge aegeria aegeria</name>
    <dbReference type="NCBI Taxonomy" id="348720"/>
    <lineage>
        <taxon>Eukaryota</taxon>
        <taxon>Metazoa</taxon>
        <taxon>Ecdysozoa</taxon>
        <taxon>Arthropoda</taxon>
        <taxon>Hexapoda</taxon>
        <taxon>Insecta</taxon>
        <taxon>Pterygota</taxon>
        <taxon>Neoptera</taxon>
        <taxon>Endopterygota</taxon>
        <taxon>Lepidoptera</taxon>
        <taxon>Glossata</taxon>
        <taxon>Ditrysia</taxon>
        <taxon>Papilionoidea</taxon>
        <taxon>Nymphalidae</taxon>
        <taxon>Satyrinae</taxon>
        <taxon>Satyrini</taxon>
        <taxon>Parargina</taxon>
        <taxon>Pararge</taxon>
    </lineage>
</organism>
<protein>
    <submittedName>
        <fullName evidence="6">Jg20050 protein</fullName>
    </submittedName>
</protein>
<dbReference type="OrthoDB" id="443682at2759"/>
<keyword evidence="3" id="KW-0862">Zinc</keyword>
<sequence length="357" mass="41432">MTTKRVDIGFLEEKCNWLLHPRFFPSKVGGKPAWLDLKNVPDFAKLTCKKCEEPLIFLCQVYAPFEESDDCFHRTIFIFVCQKGSCCKTNSADNFIILRCQLPRKNDYYSFEPYEENENECFPMDKWAKLCNVCGIKAPSHCSKCKKVYYCSRQHQILDWQKGHKSICPDLQKKCDPYWNNFNVTEAGQSLLFKEWELIVDEEDEEEVTAVDPNQEMEKLRKMIEEKKVGTLGNVSEGELEQYTSPLPEDKLYNKFSKRIARHPGQVLRYDKGGAPLWITENIGNIKSIPNCQYCNGDRQFEFQIMPQLLNFIHVGIELNSIDWGVLAIYTCKGSCNDGPAYKEEFIIKQDLINVTV</sequence>
<feature type="domain" description="MYND-type" evidence="5">
    <location>
        <begin position="131"/>
        <end position="168"/>
    </location>
</feature>
<comment type="caution">
    <text evidence="6">The sequence shown here is derived from an EMBL/GenBank/DDBJ whole genome shotgun (WGS) entry which is preliminary data.</text>
</comment>
<keyword evidence="7" id="KW-1185">Reference proteome</keyword>
<evidence type="ECO:0000313" key="7">
    <source>
        <dbReference type="Proteomes" id="UP000838756"/>
    </source>
</evidence>
<dbReference type="Proteomes" id="UP000838756">
    <property type="component" value="Unassembled WGS sequence"/>
</dbReference>
<evidence type="ECO:0000313" key="6">
    <source>
        <dbReference type="EMBL" id="CAH2233969.1"/>
    </source>
</evidence>
<evidence type="ECO:0000259" key="5">
    <source>
        <dbReference type="PROSITE" id="PS50865"/>
    </source>
</evidence>
<dbReference type="InterPro" id="IPR007320">
    <property type="entry name" value="PDCD2_C"/>
</dbReference>
<keyword evidence="1" id="KW-0479">Metal-binding</keyword>
<dbReference type="Pfam" id="PF04194">
    <property type="entry name" value="PDCD2_C"/>
    <property type="match status" value="1"/>
</dbReference>
<dbReference type="InterPro" id="IPR002893">
    <property type="entry name" value="Znf_MYND"/>
</dbReference>
<evidence type="ECO:0000256" key="4">
    <source>
        <dbReference type="PROSITE-ProRule" id="PRU00134"/>
    </source>
</evidence>
<dbReference type="PROSITE" id="PS01360">
    <property type="entry name" value="ZF_MYND_1"/>
    <property type="match status" value="1"/>
</dbReference>
<dbReference type="GO" id="GO:0008270">
    <property type="term" value="F:zinc ion binding"/>
    <property type="evidence" value="ECO:0007669"/>
    <property type="project" value="UniProtKB-KW"/>
</dbReference>
<proteinExistence type="predicted"/>
<dbReference type="GO" id="GO:0005737">
    <property type="term" value="C:cytoplasm"/>
    <property type="evidence" value="ECO:0007669"/>
    <property type="project" value="InterPro"/>
</dbReference>
<reference evidence="6" key="1">
    <citation type="submission" date="2022-03" db="EMBL/GenBank/DDBJ databases">
        <authorList>
            <person name="Lindestad O."/>
        </authorList>
    </citation>
    <scope>NUCLEOTIDE SEQUENCE</scope>
</reference>
<dbReference type="Pfam" id="PF01753">
    <property type="entry name" value="zf-MYND"/>
    <property type="match status" value="1"/>
</dbReference>
<keyword evidence="2 4" id="KW-0863">Zinc-finger</keyword>
<dbReference type="SUPFAM" id="SSF144232">
    <property type="entry name" value="HIT/MYND zinc finger-like"/>
    <property type="match status" value="1"/>
</dbReference>
<dbReference type="PANTHER" id="PTHR12298:SF4">
    <property type="entry name" value="PROGRAMMED CELL DEATH PROTEIN 2"/>
    <property type="match status" value="1"/>
</dbReference>
<dbReference type="GO" id="GO:0005634">
    <property type="term" value="C:nucleus"/>
    <property type="evidence" value="ECO:0007669"/>
    <property type="project" value="TreeGrafter"/>
</dbReference>
<dbReference type="Gene3D" id="6.10.140.2220">
    <property type="match status" value="1"/>
</dbReference>
<dbReference type="PROSITE" id="PS50865">
    <property type="entry name" value="ZF_MYND_2"/>
    <property type="match status" value="1"/>
</dbReference>
<evidence type="ECO:0000256" key="1">
    <source>
        <dbReference type="ARBA" id="ARBA00022723"/>
    </source>
</evidence>
<evidence type="ECO:0000256" key="3">
    <source>
        <dbReference type="ARBA" id="ARBA00022833"/>
    </source>
</evidence>
<dbReference type="EMBL" id="CAKXAJ010025016">
    <property type="protein sequence ID" value="CAH2233969.1"/>
    <property type="molecule type" value="Genomic_DNA"/>
</dbReference>